<accession>M4RM84</accession>
<dbReference type="Gene3D" id="2.60.40.2390">
    <property type="match status" value="1"/>
</dbReference>
<dbReference type="KEGG" id="gps:C427_1165"/>
<proteinExistence type="predicted"/>
<evidence type="ECO:0000259" key="1">
    <source>
        <dbReference type="Pfam" id="PF12975"/>
    </source>
</evidence>
<dbReference type="PATRIC" id="fig|1129794.4.peg.1155"/>
<dbReference type="RefSeq" id="WP_015430492.1">
    <property type="nucleotide sequence ID" value="NC_020514.1"/>
</dbReference>
<dbReference type="OrthoDB" id="9789349at2"/>
<dbReference type="HOGENOM" id="CLU_1833331_0_0_6"/>
<dbReference type="eggNOG" id="ENOG50323IW">
    <property type="taxonomic scope" value="Bacteria"/>
</dbReference>
<name>M4RM84_9ALTE</name>
<dbReference type="STRING" id="1129794.C427_1165"/>
<feature type="domain" description="DUF3859" evidence="1">
    <location>
        <begin position="5"/>
        <end position="125"/>
    </location>
</feature>
<reference evidence="2 3" key="1">
    <citation type="journal article" date="2013" name="Genome Announc.">
        <title>Complete Genome Sequence of Glaciecola psychrophila Strain 170T.</title>
        <authorList>
            <person name="Yin J."/>
            <person name="Chen J."/>
            <person name="Liu G."/>
            <person name="Yu Y."/>
            <person name="Song L."/>
            <person name="Wang X."/>
            <person name="Qu X."/>
        </authorList>
    </citation>
    <scope>NUCLEOTIDE SEQUENCE [LARGE SCALE GENOMIC DNA]</scope>
    <source>
        <strain evidence="2 3">170</strain>
    </source>
</reference>
<dbReference type="Pfam" id="PF12975">
    <property type="entry name" value="DUF3859"/>
    <property type="match status" value="1"/>
</dbReference>
<organism evidence="2 3">
    <name type="scientific">Paraglaciecola psychrophila 170</name>
    <dbReference type="NCBI Taxonomy" id="1129794"/>
    <lineage>
        <taxon>Bacteria</taxon>
        <taxon>Pseudomonadati</taxon>
        <taxon>Pseudomonadota</taxon>
        <taxon>Gammaproteobacteria</taxon>
        <taxon>Alteromonadales</taxon>
        <taxon>Alteromonadaceae</taxon>
        <taxon>Paraglaciecola</taxon>
    </lineage>
</organism>
<evidence type="ECO:0000313" key="2">
    <source>
        <dbReference type="EMBL" id="AGH43274.1"/>
    </source>
</evidence>
<dbReference type="Proteomes" id="UP000011864">
    <property type="component" value="Chromosome"/>
</dbReference>
<dbReference type="EMBL" id="CP003837">
    <property type="protein sequence ID" value="AGH43274.1"/>
    <property type="molecule type" value="Genomic_DNA"/>
</dbReference>
<gene>
    <name evidence="2" type="ORF">C427_1165</name>
</gene>
<dbReference type="AlphaFoldDB" id="M4RM84"/>
<protein>
    <recommendedName>
        <fullName evidence="1">DUF3859 domain-containing protein</fullName>
    </recommendedName>
</protein>
<evidence type="ECO:0000313" key="3">
    <source>
        <dbReference type="Proteomes" id="UP000011864"/>
    </source>
</evidence>
<sequence>MSKLRMFFEISSYGIYENWDEKSKSLPKIKTFTTNIPTQLEIEFGFILKAKKSKGKRLDWTIFHPDVPDESGETMPPFQGVVYVRNNDWEFYLGDTVWAPIHDKIGDWRMVIACDGKVIAQKTFSLLVEHGDSEIQFWKKEAIRAVLNH</sequence>
<keyword evidence="3" id="KW-1185">Reference proteome</keyword>
<dbReference type="InterPro" id="IPR024331">
    <property type="entry name" value="DUF3859"/>
</dbReference>